<evidence type="ECO:0000259" key="4">
    <source>
        <dbReference type="PROSITE" id="PS50949"/>
    </source>
</evidence>
<name>A0ABS5T8J3_9ACTN</name>
<evidence type="ECO:0000256" key="1">
    <source>
        <dbReference type="ARBA" id="ARBA00023015"/>
    </source>
</evidence>
<dbReference type="Proteomes" id="UP001197247">
    <property type="component" value="Unassembled WGS sequence"/>
</dbReference>
<evidence type="ECO:0000313" key="5">
    <source>
        <dbReference type="EMBL" id="MBT0767382.1"/>
    </source>
</evidence>
<accession>A0ABS5T8J3</accession>
<comment type="caution">
    <text evidence="5">The sequence shown here is derived from an EMBL/GenBank/DDBJ whole genome shotgun (WGS) entry which is preliminary data.</text>
</comment>
<keyword evidence="1" id="KW-0805">Transcription regulation</keyword>
<dbReference type="PROSITE" id="PS50949">
    <property type="entry name" value="HTH_GNTR"/>
    <property type="match status" value="1"/>
</dbReference>
<proteinExistence type="predicted"/>
<dbReference type="RefSeq" id="WP_214153277.1">
    <property type="nucleotide sequence ID" value="NZ_JAHBAY010000001.1"/>
</dbReference>
<evidence type="ECO:0000313" key="6">
    <source>
        <dbReference type="Proteomes" id="UP001197247"/>
    </source>
</evidence>
<dbReference type="SUPFAM" id="SSF48008">
    <property type="entry name" value="GntR ligand-binding domain-like"/>
    <property type="match status" value="1"/>
</dbReference>
<dbReference type="InterPro" id="IPR000524">
    <property type="entry name" value="Tscrpt_reg_HTH_GntR"/>
</dbReference>
<sequence>MNSGVNGQLRQADIAYSGLRDLIVTLELHPGAALAEDELMRRLEVGRTPLREAVKRLEVESLVVVYPRRGTFVSEVHLADHSLICDVRRQLESHAARRAAERATAADRSRLEGLEATIAAHAGGRAASMRLDTEIHREVYRCAHNHYLEHDLSHYYNLSLRIWYLFLDRLPEVDHDAEHLPMIRAIREGDGEAAAGHAHRHVTHFEESVRSAL</sequence>
<dbReference type="InterPro" id="IPR011711">
    <property type="entry name" value="GntR_C"/>
</dbReference>
<dbReference type="Pfam" id="PF07729">
    <property type="entry name" value="FCD"/>
    <property type="match status" value="1"/>
</dbReference>
<evidence type="ECO:0000256" key="2">
    <source>
        <dbReference type="ARBA" id="ARBA00023125"/>
    </source>
</evidence>
<feature type="domain" description="HTH gntR-type" evidence="4">
    <location>
        <begin position="9"/>
        <end position="76"/>
    </location>
</feature>
<reference evidence="5 6" key="1">
    <citation type="submission" date="2021-05" db="EMBL/GenBank/DDBJ databases">
        <title>Kineosporia and Streptomyces sp. nov. two new marine actinobacteria isolated from Coral.</title>
        <authorList>
            <person name="Buangrab K."/>
            <person name="Sutthacheep M."/>
            <person name="Yeemin T."/>
            <person name="Harunari E."/>
            <person name="Igarashi Y."/>
            <person name="Kanchanasin P."/>
            <person name="Tanasupawat S."/>
            <person name="Phongsopitanun W."/>
        </authorList>
    </citation>
    <scope>NUCLEOTIDE SEQUENCE [LARGE SCALE GENOMIC DNA]</scope>
    <source>
        <strain evidence="5 6">J2-2</strain>
    </source>
</reference>
<dbReference type="SMART" id="SM00345">
    <property type="entry name" value="HTH_GNTR"/>
    <property type="match status" value="1"/>
</dbReference>
<dbReference type="InterPro" id="IPR036388">
    <property type="entry name" value="WH-like_DNA-bd_sf"/>
</dbReference>
<dbReference type="SUPFAM" id="SSF46785">
    <property type="entry name" value="Winged helix' DNA-binding domain"/>
    <property type="match status" value="1"/>
</dbReference>
<dbReference type="PANTHER" id="PTHR43537">
    <property type="entry name" value="TRANSCRIPTIONAL REGULATOR, GNTR FAMILY"/>
    <property type="match status" value="1"/>
</dbReference>
<protein>
    <submittedName>
        <fullName evidence="5">GntR family transcriptional regulator</fullName>
    </submittedName>
</protein>
<evidence type="ECO:0000256" key="3">
    <source>
        <dbReference type="ARBA" id="ARBA00023163"/>
    </source>
</evidence>
<keyword evidence="3" id="KW-0804">Transcription</keyword>
<gene>
    <name evidence="5" type="ORF">KIH74_00515</name>
</gene>
<dbReference type="Gene3D" id="1.10.10.10">
    <property type="entry name" value="Winged helix-like DNA-binding domain superfamily/Winged helix DNA-binding domain"/>
    <property type="match status" value="1"/>
</dbReference>
<dbReference type="Pfam" id="PF00392">
    <property type="entry name" value="GntR"/>
    <property type="match status" value="1"/>
</dbReference>
<dbReference type="EMBL" id="JAHBAY010000001">
    <property type="protein sequence ID" value="MBT0767382.1"/>
    <property type="molecule type" value="Genomic_DNA"/>
</dbReference>
<keyword evidence="2" id="KW-0238">DNA-binding</keyword>
<organism evidence="5 6">
    <name type="scientific">Kineosporia corallincola</name>
    <dbReference type="NCBI Taxonomy" id="2835133"/>
    <lineage>
        <taxon>Bacteria</taxon>
        <taxon>Bacillati</taxon>
        <taxon>Actinomycetota</taxon>
        <taxon>Actinomycetes</taxon>
        <taxon>Kineosporiales</taxon>
        <taxon>Kineosporiaceae</taxon>
        <taxon>Kineosporia</taxon>
    </lineage>
</organism>
<dbReference type="Gene3D" id="1.20.120.530">
    <property type="entry name" value="GntR ligand-binding domain-like"/>
    <property type="match status" value="1"/>
</dbReference>
<dbReference type="SMART" id="SM00895">
    <property type="entry name" value="FCD"/>
    <property type="match status" value="1"/>
</dbReference>
<dbReference type="InterPro" id="IPR036390">
    <property type="entry name" value="WH_DNA-bd_sf"/>
</dbReference>
<dbReference type="PANTHER" id="PTHR43537:SF45">
    <property type="entry name" value="GNTR FAMILY REGULATORY PROTEIN"/>
    <property type="match status" value="1"/>
</dbReference>
<keyword evidence="6" id="KW-1185">Reference proteome</keyword>
<dbReference type="InterPro" id="IPR008920">
    <property type="entry name" value="TF_FadR/GntR_C"/>
</dbReference>
<dbReference type="CDD" id="cd07377">
    <property type="entry name" value="WHTH_GntR"/>
    <property type="match status" value="1"/>
</dbReference>